<sequence>MLNDIKCHFAFLLLCALVVYNHAVDENPEVTTTLGRIKGSLLYTRLNKTIYSFRGVRYAKSPEGQRRFQVPEPVDPWSLDVVEDASKEGPSCPLPEVPQLTSEDCLRLNVYTTKLPTKRNKVQRPVIVFFHPGGFYGFSAQSYVFGPQYYLDEDIVLVTVNYRLATLGFIATGDARAPGNLGLKDQVEALRWVQKNIYAFGGNNNSVTITGYSAGSWSVVLHLVSPMTKGLFHRAIAMSGSPTTPELMPTKQPDLVLKHASFVGCPSNDLDAAFECLKTVPHQRLSDTESQFREWYNDPTLVWSPVVEPDIPGVERYLTAQPIDLIRRREFHHVPLITGVTRDEFLSLALRPNEEALKGNDSIYRNFTQNWEYAAPISFQYERGTERSKRISRELRKFYFNDQPITVKNGRKLGEIYADALIGFATHRFAKLMSEYSREPVYNYKFTYQGRYSFAVWNDTKKPYGVVHHDDLTYLFYLSFGFPLLKPRDPEVKMVEKLTAMWANFAKTGHPIPSSNRLFNGVTWRSLNQKTKEYLEINEKLTMKKNMFKDRYDLWERLFPLDPLEK</sequence>
<keyword evidence="2" id="KW-1185">Reference proteome</keyword>
<proteinExistence type="predicted"/>
<gene>
    <name evidence="1" type="ORF">QAD02_022430</name>
</gene>
<comment type="caution">
    <text evidence="1">The sequence shown here is derived from an EMBL/GenBank/DDBJ whole genome shotgun (WGS) entry which is preliminary data.</text>
</comment>
<reference evidence="1" key="1">
    <citation type="submission" date="2023-04" db="EMBL/GenBank/DDBJ databases">
        <title>A chromosome-level genome assembly of the parasitoid wasp Eretmocerus hayati.</title>
        <authorList>
            <person name="Zhong Y."/>
            <person name="Liu S."/>
            <person name="Liu Y."/>
        </authorList>
    </citation>
    <scope>NUCLEOTIDE SEQUENCE</scope>
    <source>
        <strain evidence="1">ZJU_SS_LIU_2023</strain>
    </source>
</reference>
<evidence type="ECO:0000313" key="2">
    <source>
        <dbReference type="Proteomes" id="UP001239111"/>
    </source>
</evidence>
<protein>
    <submittedName>
        <fullName evidence="1">Uncharacterized protein</fullName>
    </submittedName>
</protein>
<organism evidence="1 2">
    <name type="scientific">Eretmocerus hayati</name>
    <dbReference type="NCBI Taxonomy" id="131215"/>
    <lineage>
        <taxon>Eukaryota</taxon>
        <taxon>Metazoa</taxon>
        <taxon>Ecdysozoa</taxon>
        <taxon>Arthropoda</taxon>
        <taxon>Hexapoda</taxon>
        <taxon>Insecta</taxon>
        <taxon>Pterygota</taxon>
        <taxon>Neoptera</taxon>
        <taxon>Endopterygota</taxon>
        <taxon>Hymenoptera</taxon>
        <taxon>Apocrita</taxon>
        <taxon>Proctotrupomorpha</taxon>
        <taxon>Chalcidoidea</taxon>
        <taxon>Aphelinidae</taxon>
        <taxon>Aphelininae</taxon>
        <taxon>Eretmocerus</taxon>
    </lineage>
</organism>
<accession>A0ACC2PV29</accession>
<dbReference type="Proteomes" id="UP001239111">
    <property type="component" value="Chromosome 1"/>
</dbReference>
<dbReference type="EMBL" id="CM056741">
    <property type="protein sequence ID" value="KAJ8686636.1"/>
    <property type="molecule type" value="Genomic_DNA"/>
</dbReference>
<name>A0ACC2PV29_9HYME</name>
<evidence type="ECO:0000313" key="1">
    <source>
        <dbReference type="EMBL" id="KAJ8686636.1"/>
    </source>
</evidence>